<feature type="compositionally biased region" description="Low complexity" evidence="1">
    <location>
        <begin position="680"/>
        <end position="693"/>
    </location>
</feature>
<evidence type="ECO:0000259" key="4">
    <source>
        <dbReference type="PROSITE" id="PS50024"/>
    </source>
</evidence>
<evidence type="ECO:0000313" key="5">
    <source>
        <dbReference type="EMBL" id="KAI1711084.1"/>
    </source>
</evidence>
<feature type="compositionally biased region" description="Polar residues" evidence="1">
    <location>
        <begin position="276"/>
        <end position="313"/>
    </location>
</feature>
<proteinExistence type="predicted"/>
<dbReference type="SMART" id="SM00200">
    <property type="entry name" value="SEA"/>
    <property type="match status" value="1"/>
</dbReference>
<comment type="caution">
    <text evidence="5">The sequence shown here is derived from an EMBL/GenBank/DDBJ whole genome shotgun (WGS) entry which is preliminary data.</text>
</comment>
<keyword evidence="3" id="KW-0732">Signal</keyword>
<reference evidence="5" key="1">
    <citation type="submission" date="2022-01" db="EMBL/GenBank/DDBJ databases">
        <title>Genome Sequence Resource for Two Populations of Ditylenchus destructor, the Migratory Endoparasitic Phytonematode.</title>
        <authorList>
            <person name="Zhang H."/>
            <person name="Lin R."/>
            <person name="Xie B."/>
        </authorList>
    </citation>
    <scope>NUCLEOTIDE SEQUENCE</scope>
    <source>
        <strain evidence="5">BazhouSP</strain>
    </source>
</reference>
<feature type="compositionally biased region" description="Polar residues" evidence="1">
    <location>
        <begin position="237"/>
        <end position="246"/>
    </location>
</feature>
<dbReference type="Pfam" id="PF01390">
    <property type="entry name" value="SEA"/>
    <property type="match status" value="1"/>
</dbReference>
<feature type="region of interest" description="Disordered" evidence="1">
    <location>
        <begin position="48"/>
        <end position="358"/>
    </location>
</feature>
<accession>A0AAD4QZ92</accession>
<organism evidence="5 6">
    <name type="scientific">Ditylenchus destructor</name>
    <dbReference type="NCBI Taxonomy" id="166010"/>
    <lineage>
        <taxon>Eukaryota</taxon>
        <taxon>Metazoa</taxon>
        <taxon>Ecdysozoa</taxon>
        <taxon>Nematoda</taxon>
        <taxon>Chromadorea</taxon>
        <taxon>Rhabditida</taxon>
        <taxon>Tylenchina</taxon>
        <taxon>Tylenchomorpha</taxon>
        <taxon>Sphaerularioidea</taxon>
        <taxon>Anguinidae</taxon>
        <taxon>Anguininae</taxon>
        <taxon>Ditylenchus</taxon>
    </lineage>
</organism>
<dbReference type="PROSITE" id="PS50024">
    <property type="entry name" value="SEA"/>
    <property type="match status" value="1"/>
</dbReference>
<feature type="region of interest" description="Disordered" evidence="1">
    <location>
        <begin position="374"/>
        <end position="461"/>
    </location>
</feature>
<feature type="compositionally biased region" description="Basic and acidic residues" evidence="1">
    <location>
        <begin position="51"/>
        <end position="73"/>
    </location>
</feature>
<dbReference type="EMBL" id="JAKKPZ010000023">
    <property type="protein sequence ID" value="KAI1711084.1"/>
    <property type="molecule type" value="Genomic_DNA"/>
</dbReference>
<feature type="compositionally biased region" description="Basic and acidic residues" evidence="1">
    <location>
        <begin position="384"/>
        <end position="412"/>
    </location>
</feature>
<dbReference type="Gene3D" id="3.30.70.960">
    <property type="entry name" value="SEA domain"/>
    <property type="match status" value="1"/>
</dbReference>
<keyword evidence="6" id="KW-1185">Reference proteome</keyword>
<sequence>MNSKTPFRFRHRICILFFISSFVCITVRAQELGAEELVTTTKRPLDAINDDEIRPSEEVFKPEKNREPNERTAVDAQEANTETRHPDAAQLPEQQSAQPNDTVFPAQSGEHTGASEPDSEILLNPTESSNSSKNSQADTSLKGTASDDTPSHDNNKSSETGGAVAENDDPFQTTSATSEPEESASTPAQEHEQMEEQSNTSDIPIVNTGPLLVNTSKSESDAKDGEHHPDLMEVPQGSENNDSATPKNEETSKVTHLSSSDSQPESAVNREDHNENQPQQPLQTHLVTATEQTHSMEATAMETTAESLNNEQPENTHLRIRPLGDTDEHPLTTAEPNNTEEQAQTNGHSVTSADNEESLIAGDKSVFNAEEPLSTPISVPIGHSESELNAHGKGEPEHSKNAQPNDETREPQPDETGTVFPPPHINTGSDGFPVITTNNDGEPKTGHDHHQHSHSHPALDAAQHEKEIANAMKTPFSVRLSNIDFMPDFEDPKSGVFRKLRDQISGDLTKVLQKTLGAENYVDFEITAMRKGSVIVEGQILSKEELSDIPTVASRLEEAITENGGNLGGNQVDVKAVRVDGIQSKGTSNMSDSNAIAAASNTGLIVGGSIAIGVLILVFAIFAVIVFGVNNRRSNKRTLKLKEEMAMAENGRSPYRTSNANGNDGVNLMKLTSTSGIESNGNANGRTNGATANPPMILNGSQFSSPNAFRPVS</sequence>
<feature type="compositionally biased region" description="Polar residues" evidence="1">
    <location>
        <begin position="92"/>
        <end position="101"/>
    </location>
</feature>
<dbReference type="InterPro" id="IPR000082">
    <property type="entry name" value="SEA_dom"/>
</dbReference>
<evidence type="ECO:0000256" key="2">
    <source>
        <dbReference type="SAM" id="Phobius"/>
    </source>
</evidence>
<feature type="compositionally biased region" description="Polar residues" evidence="1">
    <location>
        <begin position="125"/>
        <end position="148"/>
    </location>
</feature>
<feature type="signal peptide" evidence="3">
    <location>
        <begin position="1"/>
        <end position="29"/>
    </location>
</feature>
<feature type="region of interest" description="Disordered" evidence="1">
    <location>
        <begin position="674"/>
        <end position="713"/>
    </location>
</feature>
<keyword evidence="2" id="KW-1133">Transmembrane helix</keyword>
<feature type="chain" id="PRO_5042189005" evidence="3">
    <location>
        <begin position="30"/>
        <end position="713"/>
    </location>
</feature>
<keyword evidence="2" id="KW-0472">Membrane</keyword>
<feature type="transmembrane region" description="Helical" evidence="2">
    <location>
        <begin position="604"/>
        <end position="629"/>
    </location>
</feature>
<gene>
    <name evidence="5" type="ORF">DdX_10330</name>
</gene>
<keyword evidence="2" id="KW-0812">Transmembrane</keyword>
<feature type="domain" description="SEA" evidence="4">
    <location>
        <begin position="470"/>
        <end position="584"/>
    </location>
</feature>
<feature type="compositionally biased region" description="Basic and acidic residues" evidence="1">
    <location>
        <begin position="314"/>
        <end position="330"/>
    </location>
</feature>
<protein>
    <submittedName>
        <fullName evidence="5">SEA domain-containing protein</fullName>
    </submittedName>
</protein>
<dbReference type="InterPro" id="IPR036364">
    <property type="entry name" value="SEA_dom_sf"/>
</dbReference>
<dbReference type="AlphaFoldDB" id="A0AAD4QZ92"/>
<feature type="compositionally biased region" description="Polar residues" evidence="1">
    <location>
        <begin position="254"/>
        <end position="266"/>
    </location>
</feature>
<dbReference type="Proteomes" id="UP001201812">
    <property type="component" value="Unassembled WGS sequence"/>
</dbReference>
<evidence type="ECO:0000256" key="3">
    <source>
        <dbReference type="SAM" id="SignalP"/>
    </source>
</evidence>
<evidence type="ECO:0000313" key="6">
    <source>
        <dbReference type="Proteomes" id="UP001201812"/>
    </source>
</evidence>
<evidence type="ECO:0000256" key="1">
    <source>
        <dbReference type="SAM" id="MobiDB-lite"/>
    </source>
</evidence>
<name>A0AAD4QZ92_9BILA</name>
<feature type="compositionally biased region" description="Polar residues" evidence="1">
    <location>
        <begin position="334"/>
        <end position="353"/>
    </location>
</feature>
<dbReference type="SUPFAM" id="SSF82671">
    <property type="entry name" value="SEA domain"/>
    <property type="match status" value="1"/>
</dbReference>
<feature type="compositionally biased region" description="Low complexity" evidence="1">
    <location>
        <begin position="172"/>
        <end position="188"/>
    </location>
</feature>
<feature type="compositionally biased region" description="Basic and acidic residues" evidence="1">
    <location>
        <begin position="218"/>
        <end position="231"/>
    </location>
</feature>